<evidence type="ECO:0000313" key="6">
    <source>
        <dbReference type="Proteomes" id="UP000696294"/>
    </source>
</evidence>
<evidence type="ECO:0000313" key="5">
    <source>
        <dbReference type="EMBL" id="NJP97007.1"/>
    </source>
</evidence>
<gene>
    <name evidence="5" type="ORF">HCN51_47590</name>
</gene>
<feature type="compositionally biased region" description="Gly residues" evidence="3">
    <location>
        <begin position="91"/>
        <end position="104"/>
    </location>
</feature>
<keyword evidence="2" id="KW-0804">Transcription</keyword>
<feature type="compositionally biased region" description="Basic and acidic residues" evidence="3">
    <location>
        <begin position="105"/>
        <end position="118"/>
    </location>
</feature>
<keyword evidence="6" id="KW-1185">Reference proteome</keyword>
<dbReference type="Gene3D" id="1.10.10.1320">
    <property type="entry name" value="Anti-sigma factor, zinc-finger domain"/>
    <property type="match status" value="1"/>
</dbReference>
<proteinExistence type="predicted"/>
<evidence type="ECO:0000256" key="3">
    <source>
        <dbReference type="SAM" id="MobiDB-lite"/>
    </source>
</evidence>
<feature type="domain" description="Putative zinc-finger" evidence="4">
    <location>
        <begin position="8"/>
        <end position="41"/>
    </location>
</feature>
<accession>A0ABX1BJ85</accession>
<dbReference type="Pfam" id="PF13490">
    <property type="entry name" value="zf-HC2"/>
    <property type="match status" value="1"/>
</dbReference>
<keyword evidence="1" id="KW-0805">Transcription regulation</keyword>
<evidence type="ECO:0000259" key="4">
    <source>
        <dbReference type="Pfam" id="PF13490"/>
    </source>
</evidence>
<sequence length="118" mass="12101">MEEGSLGCTDVLALATDYLDEALPPARHRTVGEHLDACRDCSAWLAQLLATIAALGCLRDGIIPRPVLAALRESFSHRKDRAAGPCPNALGHGGAGGEAAGTGVGERRGGGTDESPRG</sequence>
<evidence type="ECO:0000256" key="1">
    <source>
        <dbReference type="ARBA" id="ARBA00023015"/>
    </source>
</evidence>
<dbReference type="EMBL" id="JAATEP010000058">
    <property type="protein sequence ID" value="NJP97007.1"/>
    <property type="molecule type" value="Genomic_DNA"/>
</dbReference>
<organism evidence="5 6">
    <name type="scientific">Nonomuraea composti</name>
    <dbReference type="NCBI Taxonomy" id="2720023"/>
    <lineage>
        <taxon>Bacteria</taxon>
        <taxon>Bacillati</taxon>
        <taxon>Actinomycetota</taxon>
        <taxon>Actinomycetes</taxon>
        <taxon>Streptosporangiales</taxon>
        <taxon>Streptosporangiaceae</taxon>
        <taxon>Nonomuraea</taxon>
    </lineage>
</organism>
<dbReference type="InterPro" id="IPR027383">
    <property type="entry name" value="Znf_put"/>
</dbReference>
<evidence type="ECO:0000256" key="2">
    <source>
        <dbReference type="ARBA" id="ARBA00023163"/>
    </source>
</evidence>
<comment type="caution">
    <text evidence="5">The sequence shown here is derived from an EMBL/GenBank/DDBJ whole genome shotgun (WGS) entry which is preliminary data.</text>
</comment>
<dbReference type="InterPro" id="IPR041916">
    <property type="entry name" value="Anti_sigma_zinc_sf"/>
</dbReference>
<dbReference type="Proteomes" id="UP000696294">
    <property type="component" value="Unassembled WGS sequence"/>
</dbReference>
<name>A0ABX1BJ85_9ACTN</name>
<feature type="region of interest" description="Disordered" evidence="3">
    <location>
        <begin position="79"/>
        <end position="118"/>
    </location>
</feature>
<protein>
    <submittedName>
        <fullName evidence="5">Zf-HC2 domain-containing protein</fullName>
    </submittedName>
</protein>
<dbReference type="RefSeq" id="WP_168018532.1">
    <property type="nucleotide sequence ID" value="NZ_JAATEP010000058.1"/>
</dbReference>
<reference evidence="5 6" key="1">
    <citation type="submission" date="2020-03" db="EMBL/GenBank/DDBJ databases">
        <title>WGS of actinomycetes isolated from Thailand.</title>
        <authorList>
            <person name="Thawai C."/>
        </authorList>
    </citation>
    <scope>NUCLEOTIDE SEQUENCE [LARGE SCALE GENOMIC DNA]</scope>
    <source>
        <strain evidence="5 6">FMUSA5-5</strain>
    </source>
</reference>